<feature type="transmembrane region" description="Helical" evidence="1">
    <location>
        <begin position="145"/>
        <end position="162"/>
    </location>
</feature>
<name>A0A6A6QEH9_9PEZI</name>
<evidence type="ECO:0000313" key="3">
    <source>
        <dbReference type="Proteomes" id="UP000799750"/>
    </source>
</evidence>
<evidence type="ECO:0000256" key="1">
    <source>
        <dbReference type="SAM" id="Phobius"/>
    </source>
</evidence>
<evidence type="ECO:0000313" key="2">
    <source>
        <dbReference type="EMBL" id="KAF2490519.1"/>
    </source>
</evidence>
<dbReference type="Proteomes" id="UP000799750">
    <property type="component" value="Unassembled WGS sequence"/>
</dbReference>
<organism evidence="2 3">
    <name type="scientific">Lophium mytilinum</name>
    <dbReference type="NCBI Taxonomy" id="390894"/>
    <lineage>
        <taxon>Eukaryota</taxon>
        <taxon>Fungi</taxon>
        <taxon>Dikarya</taxon>
        <taxon>Ascomycota</taxon>
        <taxon>Pezizomycotina</taxon>
        <taxon>Dothideomycetes</taxon>
        <taxon>Pleosporomycetidae</taxon>
        <taxon>Mytilinidiales</taxon>
        <taxon>Mytilinidiaceae</taxon>
        <taxon>Lophium</taxon>
    </lineage>
</organism>
<dbReference type="AlphaFoldDB" id="A0A6A6QEH9"/>
<keyword evidence="1" id="KW-0812">Transmembrane</keyword>
<reference evidence="2" key="1">
    <citation type="journal article" date="2020" name="Stud. Mycol.">
        <title>101 Dothideomycetes genomes: a test case for predicting lifestyles and emergence of pathogens.</title>
        <authorList>
            <person name="Haridas S."/>
            <person name="Albert R."/>
            <person name="Binder M."/>
            <person name="Bloem J."/>
            <person name="Labutti K."/>
            <person name="Salamov A."/>
            <person name="Andreopoulos B."/>
            <person name="Baker S."/>
            <person name="Barry K."/>
            <person name="Bills G."/>
            <person name="Bluhm B."/>
            <person name="Cannon C."/>
            <person name="Castanera R."/>
            <person name="Culley D."/>
            <person name="Daum C."/>
            <person name="Ezra D."/>
            <person name="Gonzalez J."/>
            <person name="Henrissat B."/>
            <person name="Kuo A."/>
            <person name="Liang C."/>
            <person name="Lipzen A."/>
            <person name="Lutzoni F."/>
            <person name="Magnuson J."/>
            <person name="Mondo S."/>
            <person name="Nolan M."/>
            <person name="Ohm R."/>
            <person name="Pangilinan J."/>
            <person name="Park H.-J."/>
            <person name="Ramirez L."/>
            <person name="Alfaro M."/>
            <person name="Sun H."/>
            <person name="Tritt A."/>
            <person name="Yoshinaga Y."/>
            <person name="Zwiers L.-H."/>
            <person name="Turgeon B."/>
            <person name="Goodwin S."/>
            <person name="Spatafora J."/>
            <person name="Crous P."/>
            <person name="Grigoriev I."/>
        </authorList>
    </citation>
    <scope>NUCLEOTIDE SEQUENCE</scope>
    <source>
        <strain evidence="2">CBS 269.34</strain>
    </source>
</reference>
<dbReference type="OrthoDB" id="10557911at2759"/>
<dbReference type="EMBL" id="MU004197">
    <property type="protein sequence ID" value="KAF2490519.1"/>
    <property type="molecule type" value="Genomic_DNA"/>
</dbReference>
<sequence>MAFTTSLARRLQGQLLQQRVEIGHGGFLKDRGTQDGYKTTLTRRVVLVHNIHHPFGRAGFGLWQRSLSFSLAHHLLFWVCGLYLLHLLAAGRGFVGKRIPRLILEWDAVGAPYVLPSHDHAFYDFMVFLCNAATVRSTALVLIRWWRWPVGSVLVLCIWMGIGTG</sequence>
<protein>
    <submittedName>
        <fullName evidence="2">Uncharacterized protein</fullName>
    </submittedName>
</protein>
<accession>A0A6A6QEH9</accession>
<feature type="transmembrane region" description="Helical" evidence="1">
    <location>
        <begin position="75"/>
        <end position="95"/>
    </location>
</feature>
<keyword evidence="1" id="KW-0472">Membrane</keyword>
<keyword evidence="1" id="KW-1133">Transmembrane helix</keyword>
<proteinExistence type="predicted"/>
<gene>
    <name evidence="2" type="ORF">BU16DRAFT_156118</name>
</gene>
<keyword evidence="3" id="KW-1185">Reference proteome</keyword>